<comment type="caution">
    <text evidence="2">The sequence shown here is derived from an EMBL/GenBank/DDBJ whole genome shotgun (WGS) entry which is preliminary data.</text>
</comment>
<sequence>MVEPANYPEKHIEPAHRDDNHKIPYRFSEVEIHLSKRRDKIMIGKKPVITFGSFTILKPTGHNFSYIFFNTEDIIDGIGNFFSETLWNNANVPKNDANKCAEIIKGIFKYFVDFQIE</sequence>
<dbReference type="EMBL" id="LAZR01065434">
    <property type="protein sequence ID" value="KKK55551.1"/>
    <property type="molecule type" value="Genomic_DNA"/>
</dbReference>
<feature type="region of interest" description="Disordered" evidence="1">
    <location>
        <begin position="1"/>
        <end position="20"/>
    </location>
</feature>
<protein>
    <submittedName>
        <fullName evidence="2">Uncharacterized protein</fullName>
    </submittedName>
</protein>
<organism evidence="2">
    <name type="scientific">marine sediment metagenome</name>
    <dbReference type="NCBI Taxonomy" id="412755"/>
    <lineage>
        <taxon>unclassified sequences</taxon>
        <taxon>metagenomes</taxon>
        <taxon>ecological metagenomes</taxon>
    </lineage>
</organism>
<gene>
    <name evidence="2" type="ORF">LCGC14_3073410</name>
</gene>
<evidence type="ECO:0000313" key="2">
    <source>
        <dbReference type="EMBL" id="KKK55551.1"/>
    </source>
</evidence>
<name>A0A0F8Z633_9ZZZZ</name>
<proteinExistence type="predicted"/>
<accession>A0A0F8Z633</accession>
<dbReference type="AlphaFoldDB" id="A0A0F8Z633"/>
<feature type="compositionally biased region" description="Basic and acidic residues" evidence="1">
    <location>
        <begin position="8"/>
        <end position="20"/>
    </location>
</feature>
<evidence type="ECO:0000256" key="1">
    <source>
        <dbReference type="SAM" id="MobiDB-lite"/>
    </source>
</evidence>
<reference evidence="2" key="1">
    <citation type="journal article" date="2015" name="Nature">
        <title>Complex archaea that bridge the gap between prokaryotes and eukaryotes.</title>
        <authorList>
            <person name="Spang A."/>
            <person name="Saw J.H."/>
            <person name="Jorgensen S.L."/>
            <person name="Zaremba-Niedzwiedzka K."/>
            <person name="Martijn J."/>
            <person name="Lind A.E."/>
            <person name="van Eijk R."/>
            <person name="Schleper C."/>
            <person name="Guy L."/>
            <person name="Ettema T.J."/>
        </authorList>
    </citation>
    <scope>NUCLEOTIDE SEQUENCE</scope>
</reference>